<gene>
    <name evidence="1" type="ORF">EVA_05346</name>
</gene>
<feature type="non-terminal residue" evidence="1">
    <location>
        <position position="204"/>
    </location>
</feature>
<reference evidence="1" key="1">
    <citation type="journal article" date="2012" name="PLoS ONE">
        <title>Gene sets for utilization of primary and secondary nutrition supplies in the distal gut of endangered iberian lynx.</title>
        <authorList>
            <person name="Alcaide M."/>
            <person name="Messina E."/>
            <person name="Richter M."/>
            <person name="Bargiela R."/>
            <person name="Peplies J."/>
            <person name="Huws S.A."/>
            <person name="Newbold C.J."/>
            <person name="Golyshin P.N."/>
            <person name="Simon M.A."/>
            <person name="Lopez G."/>
            <person name="Yakimov M.M."/>
            <person name="Ferrer M."/>
        </authorList>
    </citation>
    <scope>NUCLEOTIDE SEQUENCE</scope>
</reference>
<dbReference type="Pfam" id="PF19775">
    <property type="entry name" value="DUF6261"/>
    <property type="match status" value="1"/>
</dbReference>
<proteinExistence type="predicted"/>
<name>J9GUR6_9ZZZZ</name>
<accession>J9GUR6</accession>
<dbReference type="InterPro" id="IPR046228">
    <property type="entry name" value="DUF6261"/>
</dbReference>
<sequence length="204" mass="22970">MRLNPTETMHTLLTPLYASSKFHMTNGLHYNFMSLILQTLQGYAPPSTVYQEKVAALAAALKEENAQIGVPRKSEQTALLWNAVEACNTLYTHLRQIVRGYAGIPLLEQHVVATQLKAVFDQFPLNVKWKMGQRMGSLTKLMTQLQAEPAQSWLCEMGLEKVVEEMAARHREAQRALLDRNCEVSKRTPAGLQKARKVTDAAYD</sequence>
<dbReference type="AlphaFoldDB" id="J9GUR6"/>
<evidence type="ECO:0000313" key="1">
    <source>
        <dbReference type="EMBL" id="EJX06543.1"/>
    </source>
</evidence>
<organism evidence="1">
    <name type="scientific">gut metagenome</name>
    <dbReference type="NCBI Taxonomy" id="749906"/>
    <lineage>
        <taxon>unclassified sequences</taxon>
        <taxon>metagenomes</taxon>
        <taxon>organismal metagenomes</taxon>
    </lineage>
</organism>
<dbReference type="EMBL" id="AMCI01001126">
    <property type="protein sequence ID" value="EJX06543.1"/>
    <property type="molecule type" value="Genomic_DNA"/>
</dbReference>
<protein>
    <submittedName>
        <fullName evidence="1">Uncharacterized protein</fullName>
    </submittedName>
</protein>
<comment type="caution">
    <text evidence="1">The sequence shown here is derived from an EMBL/GenBank/DDBJ whole genome shotgun (WGS) entry which is preliminary data.</text>
</comment>